<protein>
    <submittedName>
        <fullName evidence="3">PRC-barrel domain-containing protein</fullName>
    </submittedName>
</protein>
<gene>
    <name evidence="3" type="ORF">SAMN05421545_2182</name>
</gene>
<dbReference type="Pfam" id="PF05239">
    <property type="entry name" value="PRC"/>
    <property type="match status" value="1"/>
</dbReference>
<evidence type="ECO:0000313" key="4">
    <source>
        <dbReference type="Proteomes" id="UP000185924"/>
    </source>
</evidence>
<sequence length="240" mass="27654">MNDNDLRNERLVPLGELKDYQVAKDNTDVRGWRVVGADGEKIGDVKDLIVDMQAMKVRYLSVLGEHRFFDRDRDTFLLVPIGAAALDRKGKNIFLSSVDSGSISRYPVYPGGPISTDYEYAVRDNFRRAHRDTIDERSDYKAEFDEAVQEQPAGTRRISDDFYNDESFSEDRFYASNVSTHDLNRRDTHVTDHPDTTGREPRIKPVEESISTIERLEELRERGSITEEEFILLKKRALDS</sequence>
<feature type="region of interest" description="Disordered" evidence="1">
    <location>
        <begin position="184"/>
        <end position="204"/>
    </location>
</feature>
<dbReference type="EMBL" id="FTNM01000002">
    <property type="protein sequence ID" value="SIR02581.1"/>
    <property type="molecule type" value="Genomic_DNA"/>
</dbReference>
<dbReference type="SUPFAM" id="SSF50346">
    <property type="entry name" value="PRC-barrel domain"/>
    <property type="match status" value="1"/>
</dbReference>
<dbReference type="STRING" id="1077936.SAMN05421545_2182"/>
<dbReference type="Gene3D" id="3.90.50.10">
    <property type="entry name" value="Photosynthetic Reaction Center, subunit H, domain 2"/>
    <property type="match status" value="1"/>
</dbReference>
<dbReference type="GO" id="GO:0019684">
    <property type="term" value="P:photosynthesis, light reaction"/>
    <property type="evidence" value="ECO:0007669"/>
    <property type="project" value="InterPro"/>
</dbReference>
<evidence type="ECO:0000313" key="3">
    <source>
        <dbReference type="EMBL" id="SIR02581.1"/>
    </source>
</evidence>
<evidence type="ECO:0000259" key="2">
    <source>
        <dbReference type="Pfam" id="PF05239"/>
    </source>
</evidence>
<dbReference type="Proteomes" id="UP000185924">
    <property type="component" value="Unassembled WGS sequence"/>
</dbReference>
<name>A0A1N6XK10_9BACT</name>
<dbReference type="GO" id="GO:0030077">
    <property type="term" value="C:plasma membrane light-harvesting complex"/>
    <property type="evidence" value="ECO:0007669"/>
    <property type="project" value="InterPro"/>
</dbReference>
<dbReference type="InterPro" id="IPR014747">
    <property type="entry name" value="Bac_photo_RC_H_C"/>
</dbReference>
<dbReference type="InterPro" id="IPR011033">
    <property type="entry name" value="PRC_barrel-like_sf"/>
</dbReference>
<organism evidence="3 4">
    <name type="scientific">Pontibacter lucknowensis</name>
    <dbReference type="NCBI Taxonomy" id="1077936"/>
    <lineage>
        <taxon>Bacteria</taxon>
        <taxon>Pseudomonadati</taxon>
        <taxon>Bacteroidota</taxon>
        <taxon>Cytophagia</taxon>
        <taxon>Cytophagales</taxon>
        <taxon>Hymenobacteraceae</taxon>
        <taxon>Pontibacter</taxon>
    </lineage>
</organism>
<dbReference type="InterPro" id="IPR027275">
    <property type="entry name" value="PRC-brl_dom"/>
</dbReference>
<feature type="domain" description="PRC-barrel" evidence="2">
    <location>
        <begin position="27"/>
        <end position="94"/>
    </location>
</feature>
<proteinExistence type="predicted"/>
<reference evidence="4" key="1">
    <citation type="submission" date="2017-01" db="EMBL/GenBank/DDBJ databases">
        <authorList>
            <person name="Varghese N."/>
            <person name="Submissions S."/>
        </authorList>
    </citation>
    <scope>NUCLEOTIDE SEQUENCE [LARGE SCALE GENOMIC DNA]</scope>
    <source>
        <strain evidence="4">DM9</strain>
    </source>
</reference>
<evidence type="ECO:0000256" key="1">
    <source>
        <dbReference type="SAM" id="MobiDB-lite"/>
    </source>
</evidence>
<keyword evidence="4" id="KW-1185">Reference proteome</keyword>
<dbReference type="OrthoDB" id="1422173at2"/>
<dbReference type="AlphaFoldDB" id="A0A1N6XK10"/>
<dbReference type="RefSeq" id="WP_076422081.1">
    <property type="nucleotide sequence ID" value="NZ_FTNM01000002.1"/>
</dbReference>
<accession>A0A1N6XK10</accession>